<dbReference type="InterPro" id="IPR013783">
    <property type="entry name" value="Ig-like_fold"/>
</dbReference>
<dbReference type="AlphaFoldDB" id="A0AA51NA42"/>
<organism evidence="2 3">
    <name type="scientific">Marivirga salinarum</name>
    <dbReference type="NCBI Taxonomy" id="3059078"/>
    <lineage>
        <taxon>Bacteria</taxon>
        <taxon>Pseudomonadati</taxon>
        <taxon>Bacteroidota</taxon>
        <taxon>Cytophagia</taxon>
        <taxon>Cytophagales</taxon>
        <taxon>Marivirgaceae</taxon>
        <taxon>Marivirga</taxon>
    </lineage>
</organism>
<dbReference type="Gene3D" id="2.60.40.10">
    <property type="entry name" value="Immunoglobulins"/>
    <property type="match status" value="1"/>
</dbReference>
<dbReference type="EMBL" id="CP129971">
    <property type="protein sequence ID" value="WMN11631.1"/>
    <property type="molecule type" value="Genomic_DNA"/>
</dbReference>
<evidence type="ECO:0000256" key="1">
    <source>
        <dbReference type="SAM" id="SignalP"/>
    </source>
</evidence>
<dbReference type="SUPFAM" id="SSF49478">
    <property type="entry name" value="Cna protein B-type domain"/>
    <property type="match status" value="1"/>
</dbReference>
<feature type="chain" id="PRO_5041217434" evidence="1">
    <location>
        <begin position="20"/>
        <end position="124"/>
    </location>
</feature>
<name>A0AA51NA42_9BACT</name>
<dbReference type="RefSeq" id="WP_308349142.1">
    <property type="nucleotide sequence ID" value="NZ_CP129971.1"/>
</dbReference>
<feature type="signal peptide" evidence="1">
    <location>
        <begin position="1"/>
        <end position="19"/>
    </location>
</feature>
<proteinExistence type="predicted"/>
<keyword evidence="1" id="KW-0732">Signal</keyword>
<gene>
    <name evidence="2" type="ORF">QYS49_39075</name>
</gene>
<sequence length="124" mass="14076">MRKLTFALSLLVVSAFMFFQFTPKTEDAQFLKTNLRIVIQDDLGNIQEGATVTLYDNKDDYRKSENPVADPQVTDKKGRVTFKDLEAKVYHVHAEKGKMNNNNLGVQTDTLEAKKLNKVAIVIQ</sequence>
<evidence type="ECO:0000313" key="2">
    <source>
        <dbReference type="EMBL" id="WMN11631.1"/>
    </source>
</evidence>
<evidence type="ECO:0000313" key="3">
    <source>
        <dbReference type="Proteomes" id="UP001230496"/>
    </source>
</evidence>
<reference evidence="2 3" key="1">
    <citation type="submission" date="2023-08" db="EMBL/GenBank/DDBJ databases">
        <title>Comparative genomics and taxonomic characterization of three novel marine species of genus Marivirga.</title>
        <authorList>
            <person name="Muhammad N."/>
            <person name="Kim S.-G."/>
        </authorList>
    </citation>
    <scope>NUCLEOTIDE SEQUENCE [LARGE SCALE GENOMIC DNA]</scope>
    <source>
        <strain evidence="2 3">BDSF4-3</strain>
    </source>
</reference>
<protein>
    <submittedName>
        <fullName evidence="2">Carboxypeptidase regulatory-like domain-containing protein</fullName>
    </submittedName>
</protein>
<accession>A0AA51NA42</accession>
<dbReference type="KEGG" id="msaa:QYS49_39075"/>
<keyword evidence="3" id="KW-1185">Reference proteome</keyword>
<dbReference type="Proteomes" id="UP001230496">
    <property type="component" value="Chromosome"/>
</dbReference>